<feature type="compositionally biased region" description="Acidic residues" evidence="1">
    <location>
        <begin position="413"/>
        <end position="422"/>
    </location>
</feature>
<evidence type="ECO:0000256" key="1">
    <source>
        <dbReference type="SAM" id="MobiDB-lite"/>
    </source>
</evidence>
<sequence length="601" mass="67733">MGILNNIANSIGSAVFAYRQGLKGTVGEIPDWLSASAEGERWKNDPNLLITANQAELYQRLTWFAIAVEHVAKQVAGTKLSIKALEGEKRVEIENHPFEIVLGRPNPAQSRFEFLVSLMSYKGISGNGYAWLNKANEQAAPEEMWVIPSHRMRPIPDERMYIRGYMYDTGHGEELPLEAWEVMHLQRFNPLNQYVGLSAVEAFAIAAEGDLAAQRYNANYFGKNNAKASGIVAFADAINDPDWKKIKADWKEQHGGTKRNLLMLRNTGQKGVNWITTAMTQKDMEFLAGRDFTKKEIWAVLAPGLASWLDVNSTEANSVTGKEAFRELAVWPETQALAQKITNDILPTYDDNLVAEFDDVRIEDKDQQLREQAAYSLTHTVLEIREKFYEDDPLGDERDDLFPSEVTSQPFGQDEEPDISEPDTEVNLEAKAHEIDQFRRFAQKRIGEGRIDTIKGFKFKYLDLQDQAAIKSEFALDDLKARQELMSSIDELRAHNGDTAMAEFTKSIEGLGAKIDTKQPITVTVEGQKAPVVHVEAPVVKNEIKVPKAAKQAAPVVNVENVVNVPEAQVIIEKEEWKEEITEVTEREDDGKLKKMRKTRK</sequence>
<feature type="region of interest" description="Disordered" evidence="1">
    <location>
        <begin position="395"/>
        <end position="422"/>
    </location>
</feature>
<gene>
    <name evidence="2" type="ORF">LCGC14_1662390</name>
</gene>
<evidence type="ECO:0008006" key="3">
    <source>
        <dbReference type="Google" id="ProtNLM"/>
    </source>
</evidence>
<dbReference type="AlphaFoldDB" id="A0A0F9KTR8"/>
<organism evidence="2">
    <name type="scientific">marine sediment metagenome</name>
    <dbReference type="NCBI Taxonomy" id="412755"/>
    <lineage>
        <taxon>unclassified sequences</taxon>
        <taxon>metagenomes</taxon>
        <taxon>ecological metagenomes</taxon>
    </lineage>
</organism>
<accession>A0A0F9KTR8</accession>
<proteinExistence type="predicted"/>
<protein>
    <recommendedName>
        <fullName evidence="3">Phage portal protein</fullName>
    </recommendedName>
</protein>
<reference evidence="2" key="1">
    <citation type="journal article" date="2015" name="Nature">
        <title>Complex archaea that bridge the gap between prokaryotes and eukaryotes.</title>
        <authorList>
            <person name="Spang A."/>
            <person name="Saw J.H."/>
            <person name="Jorgensen S.L."/>
            <person name="Zaremba-Niedzwiedzka K."/>
            <person name="Martijn J."/>
            <person name="Lind A.E."/>
            <person name="van Eijk R."/>
            <person name="Schleper C."/>
            <person name="Guy L."/>
            <person name="Ettema T.J."/>
        </authorList>
    </citation>
    <scope>NUCLEOTIDE SEQUENCE</scope>
</reference>
<name>A0A0F9KTR8_9ZZZZ</name>
<evidence type="ECO:0000313" key="2">
    <source>
        <dbReference type="EMBL" id="KKM18765.1"/>
    </source>
</evidence>
<dbReference type="Pfam" id="PF04860">
    <property type="entry name" value="Phage_portal"/>
    <property type="match status" value="1"/>
</dbReference>
<dbReference type="EMBL" id="LAZR01014150">
    <property type="protein sequence ID" value="KKM18765.1"/>
    <property type="molecule type" value="Genomic_DNA"/>
</dbReference>
<comment type="caution">
    <text evidence="2">The sequence shown here is derived from an EMBL/GenBank/DDBJ whole genome shotgun (WGS) entry which is preliminary data.</text>
</comment>
<dbReference type="InterPro" id="IPR006944">
    <property type="entry name" value="Phage/GTA_portal"/>
</dbReference>